<name>A0ABY4BKR7_9FLAO</name>
<reference evidence="1 2" key="1">
    <citation type="submission" date="2022-03" db="EMBL/GenBank/DDBJ databases">
        <title>Chryseobacterium sp. isolated from particulate matters in swine house.</title>
        <authorList>
            <person name="Won M."/>
            <person name="Kim S.-J."/>
            <person name="Kwon S.-W."/>
        </authorList>
    </citation>
    <scope>NUCLEOTIDE SEQUENCE [LARGE SCALE GENOMIC DNA]</scope>
    <source>
        <strain evidence="1 2">SC2-2</strain>
    </source>
</reference>
<keyword evidence="2" id="KW-1185">Reference proteome</keyword>
<evidence type="ECO:0000313" key="1">
    <source>
        <dbReference type="EMBL" id="UOE39787.1"/>
    </source>
</evidence>
<gene>
    <name evidence="1" type="ORF">MTP09_07580</name>
</gene>
<dbReference type="Proteomes" id="UP000831460">
    <property type="component" value="Chromosome"/>
</dbReference>
<protein>
    <submittedName>
        <fullName evidence="1">DUF6157 family protein</fullName>
    </submittedName>
</protein>
<dbReference type="EMBL" id="CP094532">
    <property type="protein sequence ID" value="UOE39787.1"/>
    <property type="molecule type" value="Genomic_DNA"/>
</dbReference>
<accession>A0ABY4BKR7</accession>
<dbReference type="Pfam" id="PF19654">
    <property type="entry name" value="DUF6157"/>
    <property type="match status" value="1"/>
</dbReference>
<dbReference type="RefSeq" id="WP_243547598.1">
    <property type="nucleotide sequence ID" value="NZ_CP094532.1"/>
</dbReference>
<organism evidence="1 2">
    <name type="scientific">Chryseobacterium suipulveris</name>
    <dbReference type="NCBI Taxonomy" id="2929800"/>
    <lineage>
        <taxon>Bacteria</taxon>
        <taxon>Pseudomonadati</taxon>
        <taxon>Bacteroidota</taxon>
        <taxon>Flavobacteriia</taxon>
        <taxon>Flavobacteriales</taxon>
        <taxon>Weeksellaceae</taxon>
        <taxon>Chryseobacterium group</taxon>
        <taxon>Chryseobacterium</taxon>
    </lineage>
</organism>
<dbReference type="InterPro" id="IPR046155">
    <property type="entry name" value="DUF6157"/>
</dbReference>
<proteinExistence type="predicted"/>
<sequence length="136" mass="15654">MHTTNYKNTFIEVAEDCPVSVAEIPPVKRNKTLANIQLEMVLENPYKYTSDEVLFECFAIKNEIGKDERDEARRNFFSKGQPCFRSSALGKRYGFGVHSDAEGKIAFFPVESEEYQNFLKDDSVKKVKAMRTKRAK</sequence>
<evidence type="ECO:0000313" key="2">
    <source>
        <dbReference type="Proteomes" id="UP000831460"/>
    </source>
</evidence>